<dbReference type="HOGENOM" id="CLU_701863_0_0_10"/>
<dbReference type="KEGG" id="rmr:Rmar_2100"/>
<dbReference type="InterPro" id="IPR006076">
    <property type="entry name" value="FAD-dep_OxRdtase"/>
</dbReference>
<dbReference type="GO" id="GO:0005737">
    <property type="term" value="C:cytoplasm"/>
    <property type="evidence" value="ECO:0007669"/>
    <property type="project" value="TreeGrafter"/>
</dbReference>
<dbReference type="Gene3D" id="3.50.50.60">
    <property type="entry name" value="FAD/NAD(P)-binding domain"/>
    <property type="match status" value="1"/>
</dbReference>
<dbReference type="PROSITE" id="PS51257">
    <property type="entry name" value="PROKAR_LIPOPROTEIN"/>
    <property type="match status" value="1"/>
</dbReference>
<feature type="domain" description="FAD dependent oxidoreductase" evidence="1">
    <location>
        <begin position="6"/>
        <end position="331"/>
    </location>
</feature>
<organism evidence="2 3">
    <name type="scientific">Rhodothermus marinus (strain ATCC 43812 / DSM 4252 / R-10)</name>
    <name type="common">Rhodothermus obamensis</name>
    <dbReference type="NCBI Taxonomy" id="518766"/>
    <lineage>
        <taxon>Bacteria</taxon>
        <taxon>Pseudomonadati</taxon>
        <taxon>Rhodothermota</taxon>
        <taxon>Rhodothermia</taxon>
        <taxon>Rhodothermales</taxon>
        <taxon>Rhodothermaceae</taxon>
        <taxon>Rhodothermus</taxon>
    </lineage>
</organism>
<dbReference type="PANTHER" id="PTHR13847:SF261">
    <property type="entry name" value="FAD-DEPENDENT OXIDOREDUCTASE FAMILY PROTEIN"/>
    <property type="match status" value="1"/>
</dbReference>
<dbReference type="InterPro" id="IPR036188">
    <property type="entry name" value="FAD/NAD-bd_sf"/>
</dbReference>
<proteinExistence type="predicted"/>
<dbReference type="EMBL" id="CP001807">
    <property type="protein sequence ID" value="ACY48980.1"/>
    <property type="molecule type" value="Genomic_DNA"/>
</dbReference>
<sequence>MQPSSRIAIVGAGLAGACAAFALHRHAHVEVFEATEAADQAFRAAGGLFHPLMTRRARPNWQHDAALEALERLLAAVGDRVPVRRGLLRVAFSEKQAQDFREAARTYPHFVQWLAPEEAKERFPQVQAPYGALWIPQGGAVSAARLIEVLLEQSGVPIHRPVRVVDWKEEPDGVRLHTDRGAVHRFDYAILAPGYGYQAHPELARLPFQAVKGQVICLQRPPSLDTLPLVLANVHLAPYGDQVFVGSTYEPAFTDLAPSEAQTRWLLDEAARWVPEVSRSTVVAALTGVRVIRPHRPLPVLSPLPGRRRLWLFSALGSRGLLYAPLLASWLPEVLERPERLPEAVRLD</sequence>
<evidence type="ECO:0000259" key="1">
    <source>
        <dbReference type="Pfam" id="PF01266"/>
    </source>
</evidence>
<dbReference type="Pfam" id="PF01266">
    <property type="entry name" value="DAO"/>
    <property type="match status" value="1"/>
</dbReference>
<dbReference type="Proteomes" id="UP000002221">
    <property type="component" value="Chromosome"/>
</dbReference>
<protein>
    <submittedName>
        <fullName evidence="2">FAD dependent oxidoreductase</fullName>
    </submittedName>
</protein>
<dbReference type="OrthoDB" id="214253at2"/>
<dbReference type="SUPFAM" id="SSF51905">
    <property type="entry name" value="FAD/NAD(P)-binding domain"/>
    <property type="match status" value="1"/>
</dbReference>
<dbReference type="RefSeq" id="WP_012844591.1">
    <property type="nucleotide sequence ID" value="NC_013501.1"/>
</dbReference>
<dbReference type="PANTHER" id="PTHR13847">
    <property type="entry name" value="SARCOSINE DEHYDROGENASE-RELATED"/>
    <property type="match status" value="1"/>
</dbReference>
<evidence type="ECO:0000313" key="3">
    <source>
        <dbReference type="Proteomes" id="UP000002221"/>
    </source>
</evidence>
<gene>
    <name evidence="2" type="ordered locus">Rmar_2100</name>
</gene>
<evidence type="ECO:0000313" key="2">
    <source>
        <dbReference type="EMBL" id="ACY48980.1"/>
    </source>
</evidence>
<accession>D0MD68</accession>
<keyword evidence="3" id="KW-1185">Reference proteome</keyword>
<reference evidence="2 3" key="1">
    <citation type="journal article" date="2009" name="Stand. Genomic Sci.">
        <title>Complete genome sequence of Rhodothermus marinus type strain (R-10).</title>
        <authorList>
            <person name="Nolan M."/>
            <person name="Tindall B.J."/>
            <person name="Pomrenke H."/>
            <person name="Lapidus A."/>
            <person name="Copeland A."/>
            <person name="Glavina Del Rio T."/>
            <person name="Lucas S."/>
            <person name="Chen F."/>
            <person name="Tice H."/>
            <person name="Cheng J.F."/>
            <person name="Saunders E."/>
            <person name="Han C."/>
            <person name="Bruce D."/>
            <person name="Goodwin L."/>
            <person name="Chain P."/>
            <person name="Pitluck S."/>
            <person name="Ovchinikova G."/>
            <person name="Pati A."/>
            <person name="Ivanova N."/>
            <person name="Mavromatis K."/>
            <person name="Chen A."/>
            <person name="Palaniappan K."/>
            <person name="Land M."/>
            <person name="Hauser L."/>
            <person name="Chang Y.J."/>
            <person name="Jeffries C.D."/>
            <person name="Brettin T."/>
            <person name="Goker M."/>
            <person name="Bristow J."/>
            <person name="Eisen J.A."/>
            <person name="Markowitz V."/>
            <person name="Hugenholtz P."/>
            <person name="Kyrpides N.C."/>
            <person name="Klenk H.P."/>
            <person name="Detter J.C."/>
        </authorList>
    </citation>
    <scope>NUCLEOTIDE SEQUENCE [LARGE SCALE GENOMIC DNA]</scope>
    <source>
        <strain evidence="3">ATCC 43812 / DSM 4252 / R-10</strain>
    </source>
</reference>
<dbReference type="Gene3D" id="3.30.9.10">
    <property type="entry name" value="D-Amino Acid Oxidase, subunit A, domain 2"/>
    <property type="match status" value="1"/>
</dbReference>
<dbReference type="AlphaFoldDB" id="D0MD68"/>
<dbReference type="STRING" id="518766.Rmar_2100"/>
<dbReference type="eggNOG" id="COG0665">
    <property type="taxonomic scope" value="Bacteria"/>
</dbReference>
<name>D0MD68_RHOM4</name>